<reference evidence="2" key="1">
    <citation type="journal article" date="2010" name="PLoS ONE">
        <title>The complete genome sequence of Cupriavidus metallidurans strain CH34, a master survivalist in harsh and anthropogenic environments.</title>
        <authorList>
            <person name="Janssen P.J."/>
            <person name="Van Houdt R."/>
            <person name="Moors H."/>
            <person name="Monsieurs P."/>
            <person name="Morin N."/>
            <person name="Michaux A."/>
            <person name="Benotmane M.A."/>
            <person name="Leys N."/>
            <person name="Vallaeys T."/>
            <person name="Lapidus A."/>
            <person name="Monchy S."/>
            <person name="Medigue C."/>
            <person name="Taghavi S."/>
            <person name="McCorkle S."/>
            <person name="Dunn J."/>
            <person name="van der Lelie D."/>
            <person name="Mergeay M."/>
        </authorList>
    </citation>
    <scope>NUCLEOTIDE SEQUENCE [LARGE SCALE GENOMIC DNA]</scope>
    <source>
        <plasmid evidence="2">megaplasmid</plasmid>
    </source>
</reference>
<dbReference type="Proteomes" id="UP000002429">
    <property type="component" value="Plasmid megaplasmid"/>
</dbReference>
<name>Q1LBA5_CUPMC</name>
<dbReference type="eggNOG" id="COG0859">
    <property type="taxonomic scope" value="Bacteria"/>
</dbReference>
<proteinExistence type="predicted"/>
<organism evidence="1 2">
    <name type="scientific">Cupriavidus metallidurans (strain ATCC 43123 / DSM 2839 / NBRC 102507 / CH34)</name>
    <name type="common">Ralstonia metallidurans</name>
    <dbReference type="NCBI Taxonomy" id="266264"/>
    <lineage>
        <taxon>Bacteria</taxon>
        <taxon>Pseudomonadati</taxon>
        <taxon>Pseudomonadota</taxon>
        <taxon>Betaproteobacteria</taxon>
        <taxon>Burkholderiales</taxon>
        <taxon>Burkholderiaceae</taxon>
        <taxon>Cupriavidus</taxon>
    </lineage>
</organism>
<geneLocation type="plasmid" evidence="1 2">
    <name>megaplasmid</name>
</geneLocation>
<evidence type="ECO:0000313" key="2">
    <source>
        <dbReference type="Proteomes" id="UP000002429"/>
    </source>
</evidence>
<dbReference type="HOGENOM" id="CLU_2651869_0_0_4"/>
<gene>
    <name evidence="1" type="ordered locus">Rmet_5712</name>
</gene>
<dbReference type="RefSeq" id="WP_011520115.1">
    <property type="nucleotide sequence ID" value="NC_007974.2"/>
</dbReference>
<dbReference type="KEGG" id="rme:Rmet_5712"/>
<dbReference type="AlphaFoldDB" id="Q1LBA5"/>
<evidence type="ECO:0000313" key="1">
    <source>
        <dbReference type="EMBL" id="ABF12571.1"/>
    </source>
</evidence>
<keyword evidence="2" id="KW-1185">Reference proteome</keyword>
<sequence>MCTSVAHLAGALGKPTWVMLDVNASWQWLLGRSDSPWYPTTRLYRQVTYRDWQPVLEQVRADPLELAGGIPAAGAN</sequence>
<dbReference type="EMBL" id="CP000353">
    <property type="protein sequence ID" value="ABF12571.1"/>
    <property type="molecule type" value="Genomic_DNA"/>
</dbReference>
<accession>Q1LBA5</accession>
<keyword evidence="1" id="KW-0614">Plasmid</keyword>
<protein>
    <submittedName>
        <fullName evidence="1">Uncharacterized protein</fullName>
    </submittedName>
</protein>